<evidence type="ECO:0000256" key="3">
    <source>
        <dbReference type="ARBA" id="ARBA00022692"/>
    </source>
</evidence>
<dbReference type="OrthoDB" id="9803985at2"/>
<dbReference type="PROSITE" id="PS50850">
    <property type="entry name" value="MFS"/>
    <property type="match status" value="1"/>
</dbReference>
<keyword evidence="9" id="KW-1185">Reference proteome</keyword>
<name>A0A0P6WWZ4_9CHLR</name>
<evidence type="ECO:0000256" key="4">
    <source>
        <dbReference type="ARBA" id="ARBA00022989"/>
    </source>
</evidence>
<comment type="subcellular location">
    <subcellularLocation>
        <location evidence="1">Cell membrane</location>
        <topology evidence="1">Multi-pass membrane protein</topology>
    </subcellularLocation>
</comment>
<feature type="transmembrane region" description="Helical" evidence="6">
    <location>
        <begin position="311"/>
        <end position="333"/>
    </location>
</feature>
<evidence type="ECO:0000259" key="7">
    <source>
        <dbReference type="PROSITE" id="PS50850"/>
    </source>
</evidence>
<evidence type="ECO:0000256" key="2">
    <source>
        <dbReference type="ARBA" id="ARBA00022475"/>
    </source>
</evidence>
<dbReference type="AlphaFoldDB" id="A0A0P6WWZ4"/>
<dbReference type="PANTHER" id="PTHR42688:SF1">
    <property type="entry name" value="BLR5212 PROTEIN"/>
    <property type="match status" value="1"/>
</dbReference>
<dbReference type="CDD" id="cd17370">
    <property type="entry name" value="MFS_MJ1317_like"/>
    <property type="match status" value="1"/>
</dbReference>
<evidence type="ECO:0000313" key="8">
    <source>
        <dbReference type="EMBL" id="KPL70833.1"/>
    </source>
</evidence>
<reference evidence="8 9" key="1">
    <citation type="submission" date="2015-07" db="EMBL/GenBank/DDBJ databases">
        <title>Draft genome of Bellilinea caldifistulae DSM 17877.</title>
        <authorList>
            <person name="Hemp J."/>
            <person name="Ward L.M."/>
            <person name="Pace L.A."/>
            <person name="Fischer W.W."/>
        </authorList>
    </citation>
    <scope>NUCLEOTIDE SEQUENCE [LARGE SCALE GENOMIC DNA]</scope>
    <source>
        <strain evidence="8 9">GOMI-1</strain>
    </source>
</reference>
<feature type="transmembrane region" description="Helical" evidence="6">
    <location>
        <begin position="82"/>
        <end position="102"/>
    </location>
</feature>
<feature type="transmembrane region" description="Helical" evidence="6">
    <location>
        <begin position="257"/>
        <end position="278"/>
    </location>
</feature>
<feature type="domain" description="Major facilitator superfamily (MFS) profile" evidence="7">
    <location>
        <begin position="16"/>
        <end position="399"/>
    </location>
</feature>
<evidence type="ECO:0000313" key="9">
    <source>
        <dbReference type="Proteomes" id="UP000050514"/>
    </source>
</evidence>
<dbReference type="RefSeq" id="WP_061916934.1">
    <property type="nucleotide sequence ID" value="NZ_DF967971.1"/>
</dbReference>
<dbReference type="GO" id="GO:0022857">
    <property type="term" value="F:transmembrane transporter activity"/>
    <property type="evidence" value="ECO:0007669"/>
    <property type="project" value="InterPro"/>
</dbReference>
<gene>
    <name evidence="8" type="ORF">AC812_16835</name>
</gene>
<accession>A0A0P6WWZ4</accession>
<dbReference type="Proteomes" id="UP000050514">
    <property type="component" value="Unassembled WGS sequence"/>
</dbReference>
<dbReference type="PATRIC" id="fig|360411.5.peg.1160"/>
<dbReference type="Gene3D" id="1.20.1250.20">
    <property type="entry name" value="MFS general substrate transporter like domains"/>
    <property type="match status" value="2"/>
</dbReference>
<dbReference type="InterPro" id="IPR020846">
    <property type="entry name" value="MFS_dom"/>
</dbReference>
<proteinExistence type="predicted"/>
<sequence length="405" mass="44090">MATTSPSKNPASRTRAIHFILLFGLVSALGDITYETGRGVSGAFLAFLGASATSIGLVSGLGEFLGYGLRLVSGYLASRTRAYWVATFLGYGLLISIPLLAYTNRWEIAAIFLILERIGKAVRSPAKDTMLSHASYQVGRGWGFGIHEALDQVGAFLGPLIFAAVFAQRQSYRDGFTILWIPALLTLFALLLARLRVPNPEELENTPTTEVEVNSQKNSALPRVFLFYSAFTFFSVAGFANFQIISYHWVTRSIVPAAQIAIFYAVAMGVDAIAALIIGKTYDKFGLSSLMVVPLISLPLPFLAFSSRYPLAILAAVVWGIIMAVHETIMRAAIADIVPGEKRAFAYGIFNTLYGAAWFVSGALLGILYDQSRIGLFVAIVSLEILALLTFPFIVKSRSRQPESR</sequence>
<organism evidence="8 9">
    <name type="scientific">Bellilinea caldifistulae</name>
    <dbReference type="NCBI Taxonomy" id="360411"/>
    <lineage>
        <taxon>Bacteria</taxon>
        <taxon>Bacillati</taxon>
        <taxon>Chloroflexota</taxon>
        <taxon>Anaerolineae</taxon>
        <taxon>Anaerolineales</taxon>
        <taxon>Anaerolineaceae</taxon>
        <taxon>Bellilinea</taxon>
    </lineage>
</organism>
<dbReference type="InterPro" id="IPR052425">
    <property type="entry name" value="Uncharacterized_MFS-type"/>
</dbReference>
<dbReference type="STRING" id="360411.AC812_16835"/>
<feature type="transmembrane region" description="Helical" evidence="6">
    <location>
        <begin position="374"/>
        <end position="395"/>
    </location>
</feature>
<dbReference type="PANTHER" id="PTHR42688">
    <property type="entry name" value="CONSERVED PROTEIN"/>
    <property type="match status" value="1"/>
</dbReference>
<comment type="caution">
    <text evidence="8">The sequence shown here is derived from an EMBL/GenBank/DDBJ whole genome shotgun (WGS) entry which is preliminary data.</text>
</comment>
<feature type="transmembrane region" description="Helical" evidence="6">
    <location>
        <begin position="175"/>
        <end position="193"/>
    </location>
</feature>
<dbReference type="InterPro" id="IPR011701">
    <property type="entry name" value="MFS"/>
</dbReference>
<feature type="transmembrane region" description="Helical" evidence="6">
    <location>
        <begin position="225"/>
        <end position="245"/>
    </location>
</feature>
<dbReference type="GO" id="GO:0005886">
    <property type="term" value="C:plasma membrane"/>
    <property type="evidence" value="ECO:0007669"/>
    <property type="project" value="UniProtKB-SubCell"/>
</dbReference>
<feature type="transmembrane region" description="Helical" evidence="6">
    <location>
        <begin position="40"/>
        <end position="61"/>
    </location>
</feature>
<keyword evidence="4 6" id="KW-1133">Transmembrane helix</keyword>
<dbReference type="SUPFAM" id="SSF103473">
    <property type="entry name" value="MFS general substrate transporter"/>
    <property type="match status" value="1"/>
</dbReference>
<evidence type="ECO:0000256" key="6">
    <source>
        <dbReference type="SAM" id="Phobius"/>
    </source>
</evidence>
<keyword evidence="3 6" id="KW-0812">Transmembrane</keyword>
<keyword evidence="5 6" id="KW-0472">Membrane</keyword>
<feature type="transmembrane region" description="Helical" evidence="6">
    <location>
        <begin position="345"/>
        <end position="368"/>
    </location>
</feature>
<dbReference type="EMBL" id="LGHJ01000029">
    <property type="protein sequence ID" value="KPL70833.1"/>
    <property type="molecule type" value="Genomic_DNA"/>
</dbReference>
<dbReference type="Pfam" id="PF07690">
    <property type="entry name" value="MFS_1"/>
    <property type="match status" value="1"/>
</dbReference>
<dbReference type="InterPro" id="IPR036259">
    <property type="entry name" value="MFS_trans_sf"/>
</dbReference>
<feature type="transmembrane region" description="Helical" evidence="6">
    <location>
        <begin position="285"/>
        <end position="305"/>
    </location>
</feature>
<keyword evidence="2" id="KW-1003">Cell membrane</keyword>
<evidence type="ECO:0000256" key="1">
    <source>
        <dbReference type="ARBA" id="ARBA00004651"/>
    </source>
</evidence>
<evidence type="ECO:0000256" key="5">
    <source>
        <dbReference type="ARBA" id="ARBA00023136"/>
    </source>
</evidence>
<protein>
    <submittedName>
        <fullName evidence="8">MFS transporter</fullName>
    </submittedName>
</protein>